<dbReference type="AlphaFoldDB" id="A0A915EGC0"/>
<evidence type="ECO:0000313" key="3">
    <source>
        <dbReference type="WBParaSite" id="jg5592"/>
    </source>
</evidence>
<reference evidence="3" key="1">
    <citation type="submission" date="2022-11" db="UniProtKB">
        <authorList>
            <consortium name="WormBaseParasite"/>
        </authorList>
    </citation>
    <scope>IDENTIFICATION</scope>
</reference>
<organism evidence="2 3">
    <name type="scientific">Ditylenchus dipsaci</name>
    <dbReference type="NCBI Taxonomy" id="166011"/>
    <lineage>
        <taxon>Eukaryota</taxon>
        <taxon>Metazoa</taxon>
        <taxon>Ecdysozoa</taxon>
        <taxon>Nematoda</taxon>
        <taxon>Chromadorea</taxon>
        <taxon>Rhabditida</taxon>
        <taxon>Tylenchina</taxon>
        <taxon>Tylenchomorpha</taxon>
        <taxon>Sphaerularioidea</taxon>
        <taxon>Anguinidae</taxon>
        <taxon>Anguininae</taxon>
        <taxon>Ditylenchus</taxon>
    </lineage>
</organism>
<evidence type="ECO:0000256" key="1">
    <source>
        <dbReference type="SAM" id="MobiDB-lite"/>
    </source>
</evidence>
<accession>A0A915EGC0</accession>
<proteinExistence type="predicted"/>
<feature type="compositionally biased region" description="Acidic residues" evidence="1">
    <location>
        <begin position="45"/>
        <end position="59"/>
    </location>
</feature>
<dbReference type="WBParaSite" id="jg5592">
    <property type="protein sequence ID" value="jg5592"/>
    <property type="gene ID" value="jg5592"/>
</dbReference>
<name>A0A915EGC0_9BILA</name>
<sequence length="83" mass="9484">MGTMFGAYQGSIQHALLTPTQMSKLNEIVDYYKDAWKRKNKSDDEWSETDSENEEDEKNEIEPIGGMDVDQYAATFSKPGEWG</sequence>
<protein>
    <submittedName>
        <fullName evidence="3">Uncharacterized protein</fullName>
    </submittedName>
</protein>
<dbReference type="Proteomes" id="UP000887574">
    <property type="component" value="Unplaced"/>
</dbReference>
<evidence type="ECO:0000313" key="2">
    <source>
        <dbReference type="Proteomes" id="UP000887574"/>
    </source>
</evidence>
<keyword evidence="2" id="KW-1185">Reference proteome</keyword>
<feature type="region of interest" description="Disordered" evidence="1">
    <location>
        <begin position="39"/>
        <end position="83"/>
    </location>
</feature>